<dbReference type="OrthoDB" id="9789875at2"/>
<feature type="domain" description="Phosphatidate phosphatase APP1 catalytic" evidence="1">
    <location>
        <begin position="151"/>
        <end position="303"/>
    </location>
</feature>
<comment type="caution">
    <text evidence="2">The sequence shown here is derived from an EMBL/GenBank/DDBJ whole genome shotgun (WGS) entry which is preliminary data.</text>
</comment>
<evidence type="ECO:0000259" key="1">
    <source>
        <dbReference type="Pfam" id="PF09949"/>
    </source>
</evidence>
<sequence>MKNLLIVICLIFAFILLYQIGGKLMSINKQDKIKVEPFLAFGNDRDVFFKGRVIKAYTQKRPSSRNNWFSNIISAAKRYSGSSVPLAKVEITFQEKSYTVCTDENGVFELQIGDSKPSTEQNELVTFQVVEPVTRKSLIAHMEVTRYSGSMGVISDIDDTIIISHSTDIGKKFWLSISKNAYTRRPLPGVSEFYKKITDDKSLPIFYVSSSDWSLFDLIKDFLRYRHIPEGPILLKDKHINLRNIWKSGGGDHSHKLQKIELLMEMFPKMQFHLIGDSGQHDPEIYAQVIQDYPGRVKNVFVRIVGKLDASRESDLKSLHGFEHFHFFESSEEAIEIVEKESIIN</sequence>
<dbReference type="RefSeq" id="WP_086542873.1">
    <property type="nucleotide sequence ID" value="NZ_MSSW01000056.1"/>
</dbReference>
<dbReference type="Pfam" id="PF09949">
    <property type="entry name" value="APP1_cat"/>
    <property type="match status" value="1"/>
</dbReference>
<proteinExistence type="predicted"/>
<evidence type="ECO:0000313" key="2">
    <source>
        <dbReference type="EMBL" id="REG81703.1"/>
    </source>
</evidence>
<dbReference type="PANTHER" id="PTHR28208:SF3">
    <property type="entry name" value="PHOSPHATIDATE PHOSPHATASE APP1"/>
    <property type="match status" value="1"/>
</dbReference>
<organism evidence="2 3">
    <name type="scientific">Algoriphagus antarcticus</name>
    <dbReference type="NCBI Taxonomy" id="238540"/>
    <lineage>
        <taxon>Bacteria</taxon>
        <taxon>Pseudomonadati</taxon>
        <taxon>Bacteroidota</taxon>
        <taxon>Cytophagia</taxon>
        <taxon>Cytophagales</taxon>
        <taxon>Cyclobacteriaceae</taxon>
        <taxon>Algoriphagus</taxon>
    </lineage>
</organism>
<reference evidence="2 3" key="1">
    <citation type="submission" date="2018-08" db="EMBL/GenBank/DDBJ databases">
        <title>Genomic Encyclopedia of Archaeal and Bacterial Type Strains, Phase II (KMG-II): from individual species to whole genera.</title>
        <authorList>
            <person name="Goeker M."/>
        </authorList>
    </citation>
    <scope>NUCLEOTIDE SEQUENCE [LARGE SCALE GENOMIC DNA]</scope>
    <source>
        <strain evidence="2 3">DSM 15986</strain>
    </source>
</reference>
<dbReference type="EMBL" id="QUNF01000025">
    <property type="protein sequence ID" value="REG81703.1"/>
    <property type="molecule type" value="Genomic_DNA"/>
</dbReference>
<dbReference type="InterPro" id="IPR019236">
    <property type="entry name" value="APP1_cat"/>
</dbReference>
<accession>A0A3E0DG96</accession>
<dbReference type="Proteomes" id="UP000256405">
    <property type="component" value="Unassembled WGS sequence"/>
</dbReference>
<protein>
    <submittedName>
        <fullName evidence="2">Phosphatidate phosphatase APP1</fullName>
    </submittedName>
</protein>
<dbReference type="InterPro" id="IPR052935">
    <property type="entry name" value="Mg2+_PAP"/>
</dbReference>
<gene>
    <name evidence="2" type="ORF">C8N25_12548</name>
</gene>
<name>A0A3E0DG96_9BACT</name>
<evidence type="ECO:0000313" key="3">
    <source>
        <dbReference type="Proteomes" id="UP000256405"/>
    </source>
</evidence>
<keyword evidence="3" id="KW-1185">Reference proteome</keyword>
<dbReference type="AlphaFoldDB" id="A0A3E0DG96"/>
<dbReference type="PANTHER" id="PTHR28208">
    <property type="entry name" value="PHOSPHATIDATE PHOSPHATASE APP1"/>
    <property type="match status" value="1"/>
</dbReference>
<dbReference type="GO" id="GO:0008195">
    <property type="term" value="F:phosphatidate phosphatase activity"/>
    <property type="evidence" value="ECO:0007669"/>
    <property type="project" value="InterPro"/>
</dbReference>